<keyword evidence="5" id="KW-1185">Reference proteome</keyword>
<feature type="domain" description="Heterokaryon incompatibility" evidence="2">
    <location>
        <begin position="160"/>
        <end position="290"/>
    </location>
</feature>
<dbReference type="PANTHER" id="PTHR24148:SF81">
    <property type="entry name" value="HETEROKARYON INCOMPATIBILITY DOMAIN-CONTAINING PROTEIN"/>
    <property type="match status" value="1"/>
</dbReference>
<dbReference type="AlphaFoldDB" id="A0A0C4EFF1"/>
<reference evidence="3" key="1">
    <citation type="submission" date="2010-05" db="EMBL/GenBank/DDBJ databases">
        <title>The Genome Sequence of Magnaporthe poae strain ATCC 64411.</title>
        <authorList>
            <consortium name="The Broad Institute Genome Sequencing Platform"/>
            <consortium name="Broad Institute Genome Sequencing Center for Infectious Disease"/>
            <person name="Ma L.-J."/>
            <person name="Dead R."/>
            <person name="Young S."/>
            <person name="Zeng Q."/>
            <person name="Koehrsen M."/>
            <person name="Alvarado L."/>
            <person name="Berlin A."/>
            <person name="Chapman S.B."/>
            <person name="Chen Z."/>
            <person name="Freedman E."/>
            <person name="Gellesch M."/>
            <person name="Goldberg J."/>
            <person name="Griggs A."/>
            <person name="Gujja S."/>
            <person name="Heilman E.R."/>
            <person name="Heiman D."/>
            <person name="Hepburn T."/>
            <person name="Howarth C."/>
            <person name="Jen D."/>
            <person name="Larson L."/>
            <person name="Mehta T."/>
            <person name="Neiman D."/>
            <person name="Pearson M."/>
            <person name="Roberts A."/>
            <person name="Saif S."/>
            <person name="Shea T."/>
            <person name="Shenoy N."/>
            <person name="Sisk P."/>
            <person name="Stolte C."/>
            <person name="Sykes S."/>
            <person name="Walk T."/>
            <person name="White J."/>
            <person name="Yandava C."/>
            <person name="Haas B."/>
            <person name="Nusbaum C."/>
            <person name="Birren B."/>
        </authorList>
    </citation>
    <scope>NUCLEOTIDE SEQUENCE</scope>
    <source>
        <strain evidence="3">ATCC 64411</strain>
    </source>
</reference>
<sequence length="939" mass="105765">MSRWHEPHCSKPDIHVEGDIPHCHTCGGYPQLDELIAAVNEEGPLPPLPPDEPLDDMNLSWPPSVPYRQGLEGQNSAKTNTLGSGSPSRSDINPAEVEAPAPSDSESPSDPPPMLAAAVYDPPLGADRFRLLCLYAPPDTEGSPIHCDLEVYPLDDCPWYEAISYAWGGEKGENAKKCPVYVGPYWDVILQTQNCWDMLVHTRPRRGSRMIWVDALCINQQDFAERNRQVACMSRIYSQCTSVVVYLGPDVCSPAHLKGRSNPLRGTLRSSILDIWLKRRYFSRVWIIQELVLPRQVVVRIEDTDFFACGPQLEDFAKLGIMKGTWDTSPAPWVQFVAKRSLNAEDMLNVIRLTWKSDASDPRDRIFGILGLLADDKHLQSYYDMHPTTSENLRPDYGLSAQHVFTGFFAHVVAGRGYSQALCGAVGILGAGRMPTWIPDWQAPAGLRPRLFSEVERRIYWRWDVTLTVHQDPQLIPSGRDLSILVALLELFPFALKNQLRARSIVELRTCQDAPDITAAEKDIEDDYLADSYVPWNQEIWVDPQTGALSVKLMHLMPVPSRPEFLQRHYPGSDKTNKMPEYVLAGRNSGVILTSINGLRSLVVPRLDHLFVLLHDDGTYTPLILRPADSESQPSMHSSERNDCLSWGRWQVVTACSRMFIVGDAPFHVPCSVTLDGKYWASATYGVDGQDKVQNSEAYLSAVRRHHGFLPGEPPEVGDRPPTATPRFCITYFQQLRWRLSLALERAVKIIKEAVVECQDAWFRPPSDVPDSSANAAQLLGPKGYTVENVVCLFQAVLDEERSNQRGLVQRELLQKADPRLQLCVDDGTIQLTDWLPDRVPWILRIPRAYERFISWEDQRPQSEFRVLRASMKDVLTALKASRLYHAVRILNKSTHGSALRVLELGPSPTDKLRACPDFPEETIKDLEIDGTTYSVLLT</sequence>
<dbReference type="PANTHER" id="PTHR24148">
    <property type="entry name" value="ANKYRIN REPEAT DOMAIN-CONTAINING PROTEIN 39 HOMOLOG-RELATED"/>
    <property type="match status" value="1"/>
</dbReference>
<dbReference type="OrthoDB" id="2157530at2759"/>
<name>A0A0C4EFF1_MAGP6</name>
<dbReference type="Pfam" id="PF06985">
    <property type="entry name" value="HET"/>
    <property type="match status" value="1"/>
</dbReference>
<feature type="region of interest" description="Disordered" evidence="1">
    <location>
        <begin position="41"/>
        <end position="118"/>
    </location>
</feature>
<reference evidence="4" key="5">
    <citation type="submission" date="2015-06" db="UniProtKB">
        <authorList>
            <consortium name="EnsemblFungi"/>
        </authorList>
    </citation>
    <scope>IDENTIFICATION</scope>
    <source>
        <strain evidence="4">ATCC 64411</strain>
    </source>
</reference>
<dbReference type="Proteomes" id="UP000011715">
    <property type="component" value="Unassembled WGS sequence"/>
</dbReference>
<protein>
    <recommendedName>
        <fullName evidence="2">Heterokaryon incompatibility domain-containing protein</fullName>
    </recommendedName>
</protein>
<evidence type="ECO:0000259" key="2">
    <source>
        <dbReference type="Pfam" id="PF06985"/>
    </source>
</evidence>
<feature type="compositionally biased region" description="Polar residues" evidence="1">
    <location>
        <begin position="72"/>
        <end position="91"/>
    </location>
</feature>
<evidence type="ECO:0000313" key="3">
    <source>
        <dbReference type="EMBL" id="KLU92549.1"/>
    </source>
</evidence>
<dbReference type="eggNOG" id="ENOG502SPDV">
    <property type="taxonomic scope" value="Eukaryota"/>
</dbReference>
<proteinExistence type="predicted"/>
<evidence type="ECO:0000313" key="5">
    <source>
        <dbReference type="Proteomes" id="UP000011715"/>
    </source>
</evidence>
<dbReference type="STRING" id="644358.A0A0C4EFF1"/>
<reference evidence="5" key="2">
    <citation type="submission" date="2010-05" db="EMBL/GenBank/DDBJ databases">
        <title>The genome sequence of Magnaporthe poae strain ATCC 64411.</title>
        <authorList>
            <person name="Ma L.-J."/>
            <person name="Dead R."/>
            <person name="Young S."/>
            <person name="Zeng Q."/>
            <person name="Koehrsen M."/>
            <person name="Alvarado L."/>
            <person name="Berlin A."/>
            <person name="Chapman S.B."/>
            <person name="Chen Z."/>
            <person name="Freedman E."/>
            <person name="Gellesch M."/>
            <person name="Goldberg J."/>
            <person name="Griggs A."/>
            <person name="Gujja S."/>
            <person name="Heilman E.R."/>
            <person name="Heiman D."/>
            <person name="Hepburn T."/>
            <person name="Howarth C."/>
            <person name="Jen D."/>
            <person name="Larson L."/>
            <person name="Mehta T."/>
            <person name="Neiman D."/>
            <person name="Pearson M."/>
            <person name="Roberts A."/>
            <person name="Saif S."/>
            <person name="Shea T."/>
            <person name="Shenoy N."/>
            <person name="Sisk P."/>
            <person name="Stolte C."/>
            <person name="Sykes S."/>
            <person name="Walk T."/>
            <person name="White J."/>
            <person name="Yandava C."/>
            <person name="Haas B."/>
            <person name="Nusbaum C."/>
            <person name="Birren B."/>
        </authorList>
    </citation>
    <scope>NUCLEOTIDE SEQUENCE [LARGE SCALE GENOMIC DNA]</scope>
    <source>
        <strain evidence="5">ATCC 64411 / 73-15</strain>
    </source>
</reference>
<dbReference type="EMBL" id="GL876981">
    <property type="protein sequence ID" value="KLU92549.1"/>
    <property type="molecule type" value="Genomic_DNA"/>
</dbReference>
<feature type="compositionally biased region" description="Low complexity" evidence="1">
    <location>
        <begin position="94"/>
        <end position="108"/>
    </location>
</feature>
<evidence type="ECO:0000313" key="4">
    <source>
        <dbReference type="EnsemblFungi" id="MAPG_11494T0"/>
    </source>
</evidence>
<accession>A0A0C4EFF1</accession>
<gene>
    <name evidence="3" type="ORF">MAPG_11494</name>
</gene>
<dbReference type="InterPro" id="IPR010730">
    <property type="entry name" value="HET"/>
</dbReference>
<reference evidence="3" key="3">
    <citation type="submission" date="2011-03" db="EMBL/GenBank/DDBJ databases">
        <title>Annotation of Magnaporthe poae ATCC 64411.</title>
        <authorList>
            <person name="Ma L.-J."/>
            <person name="Dead R."/>
            <person name="Young S.K."/>
            <person name="Zeng Q."/>
            <person name="Gargeya S."/>
            <person name="Fitzgerald M."/>
            <person name="Haas B."/>
            <person name="Abouelleil A."/>
            <person name="Alvarado L."/>
            <person name="Arachchi H.M."/>
            <person name="Berlin A."/>
            <person name="Brown A."/>
            <person name="Chapman S.B."/>
            <person name="Chen Z."/>
            <person name="Dunbar C."/>
            <person name="Freedman E."/>
            <person name="Gearin G."/>
            <person name="Gellesch M."/>
            <person name="Goldberg J."/>
            <person name="Griggs A."/>
            <person name="Gujja S."/>
            <person name="Heiman D."/>
            <person name="Howarth C."/>
            <person name="Larson L."/>
            <person name="Lui A."/>
            <person name="MacDonald P.J.P."/>
            <person name="Mehta T."/>
            <person name="Montmayeur A."/>
            <person name="Murphy C."/>
            <person name="Neiman D."/>
            <person name="Pearson M."/>
            <person name="Priest M."/>
            <person name="Roberts A."/>
            <person name="Saif S."/>
            <person name="Shea T."/>
            <person name="Shenoy N."/>
            <person name="Sisk P."/>
            <person name="Stolte C."/>
            <person name="Sykes S."/>
            <person name="Yandava C."/>
            <person name="Wortman J."/>
            <person name="Nusbaum C."/>
            <person name="Birren B."/>
        </authorList>
    </citation>
    <scope>NUCLEOTIDE SEQUENCE</scope>
    <source>
        <strain evidence="3">ATCC 64411</strain>
    </source>
</reference>
<evidence type="ECO:0000256" key="1">
    <source>
        <dbReference type="SAM" id="MobiDB-lite"/>
    </source>
</evidence>
<dbReference type="InterPro" id="IPR052895">
    <property type="entry name" value="HetReg/Transcr_Mod"/>
</dbReference>
<dbReference type="EMBL" id="ADBL01002831">
    <property type="status" value="NOT_ANNOTATED_CDS"/>
    <property type="molecule type" value="Genomic_DNA"/>
</dbReference>
<reference evidence="4" key="4">
    <citation type="journal article" date="2015" name="G3 (Bethesda)">
        <title>Genome sequences of three phytopathogenic species of the Magnaporthaceae family of fungi.</title>
        <authorList>
            <person name="Okagaki L.H."/>
            <person name="Nunes C.C."/>
            <person name="Sailsbery J."/>
            <person name="Clay B."/>
            <person name="Brown D."/>
            <person name="John T."/>
            <person name="Oh Y."/>
            <person name="Young N."/>
            <person name="Fitzgerald M."/>
            <person name="Haas B.J."/>
            <person name="Zeng Q."/>
            <person name="Young S."/>
            <person name="Adiconis X."/>
            <person name="Fan L."/>
            <person name="Levin J.Z."/>
            <person name="Mitchell T.K."/>
            <person name="Okubara P.A."/>
            <person name="Farman M.L."/>
            <person name="Kohn L.M."/>
            <person name="Birren B."/>
            <person name="Ma L.-J."/>
            <person name="Dean R.A."/>
        </authorList>
    </citation>
    <scope>NUCLEOTIDE SEQUENCE</scope>
    <source>
        <strain evidence="4">ATCC 64411 / 73-15</strain>
    </source>
</reference>
<organism evidence="4 5">
    <name type="scientific">Magnaporthiopsis poae (strain ATCC 64411 / 73-15)</name>
    <name type="common">Kentucky bluegrass fungus</name>
    <name type="synonym">Magnaporthe poae</name>
    <dbReference type="NCBI Taxonomy" id="644358"/>
    <lineage>
        <taxon>Eukaryota</taxon>
        <taxon>Fungi</taxon>
        <taxon>Dikarya</taxon>
        <taxon>Ascomycota</taxon>
        <taxon>Pezizomycotina</taxon>
        <taxon>Sordariomycetes</taxon>
        <taxon>Sordariomycetidae</taxon>
        <taxon>Magnaporthales</taxon>
        <taxon>Magnaporthaceae</taxon>
        <taxon>Magnaporthiopsis</taxon>
    </lineage>
</organism>
<dbReference type="VEuPathDB" id="FungiDB:MAPG_11494"/>
<dbReference type="EnsemblFungi" id="MAPG_11494T0">
    <property type="protein sequence ID" value="MAPG_11494T0"/>
    <property type="gene ID" value="MAPG_11494"/>
</dbReference>